<keyword evidence="2" id="KW-1185">Reference proteome</keyword>
<sequence>MTTPNAPLAELEIQREFKRRMPQSDRMVNLSPFDDRITTHSGRRLSCDLPDINEPLRQHIRDVIQSVRNGEKKSQVILLSGDAGVGKSHLLRTFQDVSPMEQSDYLFVGGSNHWRLEEFEGQLLDWVIAALTHPSPTQPHVLLERIQTIAFRALEILLETPLGWKSCVKRSGDSQGIWSWFRRVQYPDLLAMTQQRDPKVFQYLQLGQFGDYVCDRFLSDRSNLTHRYILKLLMAYAFPESEDNPLNRRERILHWFRGRQDDGYLAQLLGTAENLDRHYLKFEAIKLLAHLFSVSVSKELDRPEYPCKPRVFLLTFDQTEGRDELFENDNQWRDFFTHLSELYNTLSNVVILFTMTLDLRDRLHPKMERQFQDRIRMDKQFTLQLPNPEQILQLYRARIRYWLSDDPIVADSFSKLDNPYIPFQVDELRSLVGVGTLRSCLEKFDRAFHERIGKLAVESQLDFQYELNRLTKETERSAGREFAELHLSLLERLFNTREVLDILKEYHRLEIREAIRSDLDRIPCLRLRIGQSENSRTIEVNIASLGRRYTQEIPELVNEFLYRRERLTKFVYLVRWQPLPELSNYVKENYLDRIEKGHCPEEQDLQLRAMLEINSRRANYSAENLNVLNTLMQRLISSTYLHDFIQFAVQKLQAAMAVSATDTPLETESTGNAEAP</sequence>
<dbReference type="Proteomes" id="UP000464378">
    <property type="component" value="Chromosome"/>
</dbReference>
<evidence type="ECO:0000313" key="2">
    <source>
        <dbReference type="Proteomes" id="UP000464378"/>
    </source>
</evidence>
<dbReference type="EMBL" id="LR593887">
    <property type="protein sequence ID" value="VTR97832.1"/>
    <property type="molecule type" value="Genomic_DNA"/>
</dbReference>
<reference evidence="1" key="1">
    <citation type="submission" date="2019-04" db="EMBL/GenBank/DDBJ databases">
        <authorList>
            <consortium name="Science for Life Laboratories"/>
        </authorList>
    </citation>
    <scope>NUCLEOTIDE SEQUENCE</scope>
    <source>
        <strain evidence="1">MBLW1</strain>
    </source>
</reference>
<name>A0A6C2YJA8_9BACT</name>
<proteinExistence type="predicted"/>
<dbReference type="AlphaFoldDB" id="A0A6C2YJA8"/>
<dbReference type="InterPro" id="IPR027417">
    <property type="entry name" value="P-loop_NTPase"/>
</dbReference>
<protein>
    <submittedName>
        <fullName evidence="1">Uncharacterized protein</fullName>
    </submittedName>
</protein>
<organism evidence="1">
    <name type="scientific">Tuwongella immobilis</name>
    <dbReference type="NCBI Taxonomy" id="692036"/>
    <lineage>
        <taxon>Bacteria</taxon>
        <taxon>Pseudomonadati</taxon>
        <taxon>Planctomycetota</taxon>
        <taxon>Planctomycetia</taxon>
        <taxon>Gemmatales</taxon>
        <taxon>Gemmataceae</taxon>
        <taxon>Tuwongella</taxon>
    </lineage>
</organism>
<gene>
    <name evidence="1" type="ORF">GMBLW1_27570</name>
</gene>
<dbReference type="RefSeq" id="WP_162656429.1">
    <property type="nucleotide sequence ID" value="NZ_LR593887.1"/>
</dbReference>
<dbReference type="EMBL" id="LR586016">
    <property type="protein sequence ID" value="VIP01203.1"/>
    <property type="molecule type" value="Genomic_DNA"/>
</dbReference>
<dbReference type="SUPFAM" id="SSF52540">
    <property type="entry name" value="P-loop containing nucleoside triphosphate hydrolases"/>
    <property type="match status" value="1"/>
</dbReference>
<evidence type="ECO:0000313" key="1">
    <source>
        <dbReference type="EMBL" id="VIP01203.1"/>
    </source>
</evidence>
<dbReference type="KEGG" id="tim:GMBLW1_27570"/>
<dbReference type="InParanoid" id="A0A6C2YJA8"/>
<accession>A0A6C2YJA8</accession>